<sequence length="51" mass="6418">PFLLHLGAKMFKKDIIWHLRIRYLKDLRFLTSYLYEMRLNKKDSHLLQHEF</sequence>
<organism evidence="1 2">
    <name type="scientific">Cetraspora pellucida</name>
    <dbReference type="NCBI Taxonomy" id="1433469"/>
    <lineage>
        <taxon>Eukaryota</taxon>
        <taxon>Fungi</taxon>
        <taxon>Fungi incertae sedis</taxon>
        <taxon>Mucoromycota</taxon>
        <taxon>Glomeromycotina</taxon>
        <taxon>Glomeromycetes</taxon>
        <taxon>Diversisporales</taxon>
        <taxon>Gigasporaceae</taxon>
        <taxon>Cetraspora</taxon>
    </lineage>
</organism>
<gene>
    <name evidence="1" type="ORF">SPELUC_LOCUS12570</name>
</gene>
<name>A0ACA9PTS4_9GLOM</name>
<evidence type="ECO:0000313" key="1">
    <source>
        <dbReference type="EMBL" id="CAG8723172.1"/>
    </source>
</evidence>
<proteinExistence type="predicted"/>
<keyword evidence="2" id="KW-1185">Reference proteome</keyword>
<reference evidence="1" key="1">
    <citation type="submission" date="2021-06" db="EMBL/GenBank/DDBJ databases">
        <authorList>
            <person name="Kallberg Y."/>
            <person name="Tangrot J."/>
            <person name="Rosling A."/>
        </authorList>
    </citation>
    <scope>NUCLEOTIDE SEQUENCE</scope>
    <source>
        <strain evidence="1">28 12/20/2015</strain>
    </source>
</reference>
<protein>
    <submittedName>
        <fullName evidence="1">7769_t:CDS:1</fullName>
    </submittedName>
</protein>
<dbReference type="EMBL" id="CAJVPW010030171">
    <property type="protein sequence ID" value="CAG8723172.1"/>
    <property type="molecule type" value="Genomic_DNA"/>
</dbReference>
<feature type="non-terminal residue" evidence="1">
    <location>
        <position position="1"/>
    </location>
</feature>
<dbReference type="Proteomes" id="UP000789366">
    <property type="component" value="Unassembled WGS sequence"/>
</dbReference>
<comment type="caution">
    <text evidence="1">The sequence shown here is derived from an EMBL/GenBank/DDBJ whole genome shotgun (WGS) entry which is preliminary data.</text>
</comment>
<evidence type="ECO:0000313" key="2">
    <source>
        <dbReference type="Proteomes" id="UP000789366"/>
    </source>
</evidence>
<accession>A0ACA9PTS4</accession>